<dbReference type="Proteomes" id="UP000822688">
    <property type="component" value="Chromosome V"/>
</dbReference>
<proteinExistence type="predicted"/>
<evidence type="ECO:0000313" key="2">
    <source>
        <dbReference type="EMBL" id="KAG0572009.1"/>
    </source>
</evidence>
<protein>
    <submittedName>
        <fullName evidence="2">Uncharacterized protein</fullName>
    </submittedName>
</protein>
<feature type="compositionally biased region" description="Low complexity" evidence="1">
    <location>
        <begin position="123"/>
        <end position="135"/>
    </location>
</feature>
<evidence type="ECO:0000313" key="3">
    <source>
        <dbReference type="Proteomes" id="UP000822688"/>
    </source>
</evidence>
<dbReference type="PROSITE" id="PS51257">
    <property type="entry name" value="PROKAR_LIPOPROTEIN"/>
    <property type="match status" value="1"/>
</dbReference>
<feature type="region of interest" description="Disordered" evidence="1">
    <location>
        <begin position="48"/>
        <end position="98"/>
    </location>
</feature>
<gene>
    <name evidence="2" type="ORF">KC19_VG061400</name>
</gene>
<sequence length="173" mass="18540">MRSQNELPFWPLPTIGSCVTCRTLLVNCLSSSFTKFFPFATFSVPTLAPNSSPRTHTSTPPESDELTRPPRPLLAIGPRPLLAPLRPLPAPPRTTCDAPRPLPLDEICVLPPACTSASHWDASSQPSPNQSPSPKSSRKLSKPCVAAPLRAPPPLPAIARHLVNPAAHPFNVA</sequence>
<reference evidence="2" key="1">
    <citation type="submission" date="2020-06" db="EMBL/GenBank/DDBJ databases">
        <title>WGS assembly of Ceratodon purpureus strain R40.</title>
        <authorList>
            <person name="Carey S.B."/>
            <person name="Jenkins J."/>
            <person name="Shu S."/>
            <person name="Lovell J.T."/>
            <person name="Sreedasyam A."/>
            <person name="Maumus F."/>
            <person name="Tiley G.P."/>
            <person name="Fernandez-Pozo N."/>
            <person name="Barry K."/>
            <person name="Chen C."/>
            <person name="Wang M."/>
            <person name="Lipzen A."/>
            <person name="Daum C."/>
            <person name="Saski C.A."/>
            <person name="Payton A.C."/>
            <person name="Mcbreen J.C."/>
            <person name="Conrad R.E."/>
            <person name="Kollar L.M."/>
            <person name="Olsson S."/>
            <person name="Huttunen S."/>
            <person name="Landis J.B."/>
            <person name="Wickett N.J."/>
            <person name="Johnson M.G."/>
            <person name="Rensing S.A."/>
            <person name="Grimwood J."/>
            <person name="Schmutz J."/>
            <person name="Mcdaniel S.F."/>
        </authorList>
    </citation>
    <scope>NUCLEOTIDE SEQUENCE</scope>
    <source>
        <strain evidence="2">R40</strain>
    </source>
</reference>
<dbReference type="AlphaFoldDB" id="A0A8T0HMF5"/>
<name>A0A8T0HMF5_CERPU</name>
<organism evidence="2 3">
    <name type="scientific">Ceratodon purpureus</name>
    <name type="common">Fire moss</name>
    <name type="synonym">Dicranum purpureum</name>
    <dbReference type="NCBI Taxonomy" id="3225"/>
    <lineage>
        <taxon>Eukaryota</taxon>
        <taxon>Viridiplantae</taxon>
        <taxon>Streptophyta</taxon>
        <taxon>Embryophyta</taxon>
        <taxon>Bryophyta</taxon>
        <taxon>Bryophytina</taxon>
        <taxon>Bryopsida</taxon>
        <taxon>Dicranidae</taxon>
        <taxon>Pseudoditrichales</taxon>
        <taxon>Ditrichaceae</taxon>
        <taxon>Ceratodon</taxon>
    </lineage>
</organism>
<keyword evidence="3" id="KW-1185">Reference proteome</keyword>
<feature type="region of interest" description="Disordered" evidence="1">
    <location>
        <begin position="119"/>
        <end position="151"/>
    </location>
</feature>
<comment type="caution">
    <text evidence="2">The sequence shown here is derived from an EMBL/GenBank/DDBJ whole genome shotgun (WGS) entry which is preliminary data.</text>
</comment>
<evidence type="ECO:0000256" key="1">
    <source>
        <dbReference type="SAM" id="MobiDB-lite"/>
    </source>
</evidence>
<feature type="compositionally biased region" description="Polar residues" evidence="1">
    <location>
        <begin position="48"/>
        <end position="61"/>
    </location>
</feature>
<accession>A0A8T0HMF5</accession>
<dbReference type="EMBL" id="CM026426">
    <property type="protein sequence ID" value="KAG0572009.1"/>
    <property type="molecule type" value="Genomic_DNA"/>
</dbReference>
<feature type="compositionally biased region" description="Low complexity" evidence="1">
    <location>
        <begin position="73"/>
        <end position="85"/>
    </location>
</feature>